<comment type="similarity">
    <text evidence="1">Belongs to the CapA family.</text>
</comment>
<organism evidence="4 5">
    <name type="scientific">Salinicoccus sediminis</name>
    <dbReference type="NCBI Taxonomy" id="1432562"/>
    <lineage>
        <taxon>Bacteria</taxon>
        <taxon>Bacillati</taxon>
        <taxon>Bacillota</taxon>
        <taxon>Bacilli</taxon>
        <taxon>Bacillales</taxon>
        <taxon>Staphylococcaceae</taxon>
        <taxon>Salinicoccus</taxon>
    </lineage>
</organism>
<dbReference type="SMART" id="SM00854">
    <property type="entry name" value="PGA_cap"/>
    <property type="match status" value="1"/>
</dbReference>
<dbReference type="SUPFAM" id="SSF56300">
    <property type="entry name" value="Metallo-dependent phosphatases"/>
    <property type="match status" value="1"/>
</dbReference>
<dbReference type="EMBL" id="LAYZ01000023">
    <property type="protein sequence ID" value="KKK34308.1"/>
    <property type="molecule type" value="Genomic_DNA"/>
</dbReference>
<evidence type="ECO:0000256" key="1">
    <source>
        <dbReference type="ARBA" id="ARBA00005662"/>
    </source>
</evidence>
<proteinExistence type="inferred from homology"/>
<keyword evidence="5" id="KW-1185">Reference proteome</keyword>
<feature type="chain" id="PRO_5038879435" description="Capsule synthesis protein CapA domain-containing protein" evidence="2">
    <location>
        <begin position="22"/>
        <end position="380"/>
    </location>
</feature>
<dbReference type="STRING" id="1432562.WN59_08530"/>
<evidence type="ECO:0000313" key="5">
    <source>
        <dbReference type="Proteomes" id="UP000034287"/>
    </source>
</evidence>
<dbReference type="InterPro" id="IPR029052">
    <property type="entry name" value="Metallo-depent_PP-like"/>
</dbReference>
<dbReference type="CDD" id="cd07381">
    <property type="entry name" value="MPP_CapA"/>
    <property type="match status" value="1"/>
</dbReference>
<evidence type="ECO:0000313" key="4">
    <source>
        <dbReference type="EMBL" id="KKK34308.1"/>
    </source>
</evidence>
<feature type="domain" description="Capsule synthesis protein CapA" evidence="3">
    <location>
        <begin position="52"/>
        <end position="297"/>
    </location>
</feature>
<dbReference type="PATRIC" id="fig|1432562.3.peg.1681"/>
<dbReference type="RefSeq" id="WP_046515729.1">
    <property type="nucleotide sequence ID" value="NZ_LAYZ01000023.1"/>
</dbReference>
<reference evidence="4 5" key="1">
    <citation type="submission" date="2015-04" db="EMBL/GenBank/DDBJ databases">
        <title>Taxonomic description and genome sequence of Salinicoccus sediminis sp. nov., a novel hyper halotolerant bacterium isolated from marine sediment.</title>
        <authorList>
            <person name="Mathan Kumar R."/>
            <person name="Kaur G."/>
            <person name="Kumar N."/>
            <person name="Kumar A."/>
            <person name="Singh N.K."/>
            <person name="Kaur N."/>
            <person name="Mayilraj S."/>
        </authorList>
    </citation>
    <scope>NUCLEOTIDE SEQUENCE [LARGE SCALE GENOMIC DNA]</scope>
    <source>
        <strain evidence="4 5">SV-16</strain>
    </source>
</reference>
<dbReference type="PANTHER" id="PTHR33393:SF12">
    <property type="entry name" value="CAPSULE BIOSYNTHESIS PROTEIN CAPA"/>
    <property type="match status" value="1"/>
</dbReference>
<dbReference type="PANTHER" id="PTHR33393">
    <property type="entry name" value="POLYGLUTAMINE SYNTHESIS ACCESSORY PROTEIN RV0574C-RELATED"/>
    <property type="match status" value="1"/>
</dbReference>
<gene>
    <name evidence="4" type="ORF">WN59_08530</name>
</gene>
<dbReference type="Gene3D" id="3.60.21.10">
    <property type="match status" value="1"/>
</dbReference>
<sequence>MKFLLPVLLFLGLFGGGGADAGPNGTFGKELEPVEASAVESVIAEHFSQSFSFAGAGDVLIHDHLYEDVETADGYDFASRVSEVAPYMNDKDLTFLNQETPIGGEALGLSGYPNFNSPVEAGDLLLEFGADIVSNANNHTLDKKEEGILRTIDLFEDKGIEYVGANKSADDAERDRILEVNGIKVGFLGYTYGTNGMPVPEGKDYLVNLIDGSPINQDIEALDEKVDLLIVSMHQGVEYEEYPRDAHRQQMIEMTERGADVVLGHHPHVLQPIEINETEDGREAVIAYSLGNFFSAQQSLETKLGGIIGFDVTKAGGETTVDDVEFMPTYVASEEYDNFQLVPLADAGKYGLSDAASVYEDVSSHMTEYSDEVEIVDYME</sequence>
<evidence type="ECO:0000259" key="3">
    <source>
        <dbReference type="SMART" id="SM00854"/>
    </source>
</evidence>
<dbReference type="Pfam" id="PF09587">
    <property type="entry name" value="PGA_cap"/>
    <property type="match status" value="1"/>
</dbReference>
<protein>
    <recommendedName>
        <fullName evidence="3">Capsule synthesis protein CapA domain-containing protein</fullName>
    </recommendedName>
</protein>
<dbReference type="InterPro" id="IPR052169">
    <property type="entry name" value="CW_Biosynth-Accessory"/>
</dbReference>
<dbReference type="AlphaFoldDB" id="A0A0M2SJ51"/>
<evidence type="ECO:0000256" key="2">
    <source>
        <dbReference type="SAM" id="SignalP"/>
    </source>
</evidence>
<dbReference type="OrthoDB" id="9810906at2"/>
<comment type="caution">
    <text evidence="4">The sequence shown here is derived from an EMBL/GenBank/DDBJ whole genome shotgun (WGS) entry which is preliminary data.</text>
</comment>
<dbReference type="Proteomes" id="UP000034287">
    <property type="component" value="Unassembled WGS sequence"/>
</dbReference>
<keyword evidence="2" id="KW-0732">Signal</keyword>
<accession>A0A0M2SJ51</accession>
<feature type="signal peptide" evidence="2">
    <location>
        <begin position="1"/>
        <end position="21"/>
    </location>
</feature>
<dbReference type="InterPro" id="IPR019079">
    <property type="entry name" value="Capsule_synth_CapA"/>
</dbReference>
<name>A0A0M2SJ51_9STAP</name>